<accession>A0A5J4W0D4</accession>
<reference evidence="2 3" key="1">
    <citation type="submission" date="2019-03" db="EMBL/GenBank/DDBJ databases">
        <title>Single cell metagenomics reveals metabolic interactions within the superorganism composed of flagellate Streblomastix strix and complex community of Bacteroidetes bacteria on its surface.</title>
        <authorList>
            <person name="Treitli S.C."/>
            <person name="Kolisko M."/>
            <person name="Husnik F."/>
            <person name="Keeling P."/>
            <person name="Hampl V."/>
        </authorList>
    </citation>
    <scope>NUCLEOTIDE SEQUENCE [LARGE SCALE GENOMIC DNA]</scope>
    <source>
        <strain evidence="2">ST1C</strain>
    </source>
</reference>
<evidence type="ECO:0000313" key="2">
    <source>
        <dbReference type="EMBL" id="KAA6388337.1"/>
    </source>
</evidence>
<evidence type="ECO:0000256" key="1">
    <source>
        <dbReference type="SAM" id="MobiDB-lite"/>
    </source>
</evidence>
<feature type="region of interest" description="Disordered" evidence="1">
    <location>
        <begin position="18"/>
        <end position="52"/>
    </location>
</feature>
<protein>
    <submittedName>
        <fullName evidence="2">Uncharacterized protein</fullName>
    </submittedName>
</protein>
<feature type="compositionally biased region" description="Basic and acidic residues" evidence="1">
    <location>
        <begin position="25"/>
        <end position="39"/>
    </location>
</feature>
<comment type="caution">
    <text evidence="2">The sequence shown here is derived from an EMBL/GenBank/DDBJ whole genome shotgun (WGS) entry which is preliminary data.</text>
</comment>
<evidence type="ECO:0000313" key="3">
    <source>
        <dbReference type="Proteomes" id="UP000324800"/>
    </source>
</evidence>
<gene>
    <name evidence="2" type="ORF">EZS28_016134</name>
</gene>
<sequence>KLLSKVIVAYKGKKVQPSQGSRYQVSEEGRNNEKGETETHQSVQQRQTNESGLVVVVPENADVCRTDVAPSFTFLQPPQQGTVQMHYNPIYELPQQPIQNGSIEKDNLAQ</sequence>
<feature type="non-terminal residue" evidence="2">
    <location>
        <position position="1"/>
    </location>
</feature>
<dbReference type="Proteomes" id="UP000324800">
    <property type="component" value="Unassembled WGS sequence"/>
</dbReference>
<dbReference type="AlphaFoldDB" id="A0A5J4W0D4"/>
<dbReference type="EMBL" id="SNRW01004026">
    <property type="protein sequence ID" value="KAA6388337.1"/>
    <property type="molecule type" value="Genomic_DNA"/>
</dbReference>
<organism evidence="2 3">
    <name type="scientific">Streblomastix strix</name>
    <dbReference type="NCBI Taxonomy" id="222440"/>
    <lineage>
        <taxon>Eukaryota</taxon>
        <taxon>Metamonada</taxon>
        <taxon>Preaxostyla</taxon>
        <taxon>Oxymonadida</taxon>
        <taxon>Streblomastigidae</taxon>
        <taxon>Streblomastix</taxon>
    </lineage>
</organism>
<name>A0A5J4W0D4_9EUKA</name>
<proteinExistence type="predicted"/>
<feature type="compositionally biased region" description="Polar residues" evidence="1">
    <location>
        <begin position="40"/>
        <end position="51"/>
    </location>
</feature>